<name>A0A562PNX6_9BURK</name>
<proteinExistence type="predicted"/>
<dbReference type="InterPro" id="IPR011990">
    <property type="entry name" value="TPR-like_helical_dom_sf"/>
</dbReference>
<evidence type="ECO:0008006" key="5">
    <source>
        <dbReference type="Google" id="ProtNLM"/>
    </source>
</evidence>
<dbReference type="EMBL" id="VLKW01000006">
    <property type="protein sequence ID" value="TWI45776.1"/>
    <property type="molecule type" value="Genomic_DNA"/>
</dbReference>
<dbReference type="OrthoDB" id="9122776at2"/>
<evidence type="ECO:0000313" key="4">
    <source>
        <dbReference type="Proteomes" id="UP000437862"/>
    </source>
</evidence>
<dbReference type="PANTHER" id="PTHR11102:SF160">
    <property type="entry name" value="ERAD-ASSOCIATED E3 UBIQUITIN-PROTEIN LIGASE COMPONENT HRD3"/>
    <property type="match status" value="1"/>
</dbReference>
<reference evidence="2 3" key="1">
    <citation type="journal article" date="2015" name="Stand. Genomic Sci.">
        <title>Genomic Encyclopedia of Bacterial and Archaeal Type Strains, Phase III: the genomes of soil and plant-associated and newly described type strains.</title>
        <authorList>
            <person name="Whitman W.B."/>
            <person name="Woyke T."/>
            <person name="Klenk H.P."/>
            <person name="Zhou Y."/>
            <person name="Lilburn T.G."/>
            <person name="Beck B.J."/>
            <person name="De Vos P."/>
            <person name="Vandamme P."/>
            <person name="Eisen J.A."/>
            <person name="Garrity G."/>
            <person name="Hugenholtz P."/>
            <person name="Kyrpides N.C."/>
        </authorList>
    </citation>
    <scope>NUCLEOTIDE SEQUENCE [LARGE SCALE GENOMIC DNA]</scope>
    <source>
        <strain evidence="2 3">CGMCC 1.10685</strain>
    </source>
</reference>
<dbReference type="InterPro" id="IPR006597">
    <property type="entry name" value="Sel1-like"/>
</dbReference>
<dbReference type="Proteomes" id="UP000315112">
    <property type="component" value="Unassembled WGS sequence"/>
</dbReference>
<dbReference type="AlphaFoldDB" id="A0A562PNX6"/>
<dbReference type="RefSeq" id="WP_145876718.1">
    <property type="nucleotide sequence ID" value="NZ_CP046904.1"/>
</dbReference>
<evidence type="ECO:0000313" key="3">
    <source>
        <dbReference type="Proteomes" id="UP000315112"/>
    </source>
</evidence>
<dbReference type="InterPro" id="IPR050767">
    <property type="entry name" value="Sel1_AlgK"/>
</dbReference>
<dbReference type="Pfam" id="PF08238">
    <property type="entry name" value="Sel1"/>
    <property type="match status" value="5"/>
</dbReference>
<keyword evidence="4" id="KW-1185">Reference proteome</keyword>
<reference evidence="2" key="2">
    <citation type="submission" date="2019-07" db="EMBL/GenBank/DDBJ databases">
        <authorList>
            <person name="Whitman W."/>
            <person name="Huntemann M."/>
            <person name="Clum A."/>
            <person name="Pillay M."/>
            <person name="Palaniappan K."/>
            <person name="Varghese N."/>
            <person name="Mikhailova N."/>
            <person name="Stamatis D."/>
            <person name="Reddy T."/>
            <person name="Daum C."/>
            <person name="Shapiro N."/>
            <person name="Ivanova N."/>
            <person name="Kyrpides N."/>
            <person name="Woyke T."/>
        </authorList>
    </citation>
    <scope>NUCLEOTIDE SEQUENCE</scope>
    <source>
        <strain evidence="2">CGMCC 1.10685</strain>
    </source>
</reference>
<sequence length="480" mass="51774">MANREELAVIRGARSGDAACQLQLGKLYLTGGASLPCSLPTALHWLARAAAHGLDEAWLLIGRHIPWHYASHHRATLLDWYARACDAGIAAAAVTLGHLLLQEPPIAHAGLRQRARRGLDAAAAGGSIEARALLARLRAGVADAVAVAAAPAMPRAALRDDDKFESLAVALPAARALAARAPADPVAWRGTPADARLLARCAEVLARQGAADEAQRMRELAAAAGDRWAQLALGLRLARMDAEGARVPDSGMANFKRAVRWLTQAGEQGVAEAWYALACIYAKPEFSQRSVSDAQACLERAAELGHAAAQFECGLHAWRLRRGDERNDVKAVCWLQKAAAQGCERARAMLARIAPAPCGPSWAAPLLPLVTRELLRSQPLLVARIELAALFHLSRAEALLLDVRAADQGHCLVVDIRADYGRSRRRLVLVESARQRQALDRIARLFEDVHAQAEGNYRQRLYRFKTWLQSAGAEAALLAA</sequence>
<accession>A0A562PNX6</accession>
<organism evidence="2 3">
    <name type="scientific">Pseudoduganella flava</name>
    <dbReference type="NCBI Taxonomy" id="871742"/>
    <lineage>
        <taxon>Bacteria</taxon>
        <taxon>Pseudomonadati</taxon>
        <taxon>Pseudomonadota</taxon>
        <taxon>Betaproteobacteria</taxon>
        <taxon>Burkholderiales</taxon>
        <taxon>Oxalobacteraceae</taxon>
        <taxon>Telluria group</taxon>
        <taxon>Pseudoduganella</taxon>
    </lineage>
</organism>
<dbReference type="EMBL" id="CP046904">
    <property type="protein sequence ID" value="QGZ40703.1"/>
    <property type="molecule type" value="Genomic_DNA"/>
</dbReference>
<reference evidence="1 4" key="3">
    <citation type="submission" date="2019-12" db="EMBL/GenBank/DDBJ databases">
        <title>Draft Genome Sequences of Six Type Strains of the Genus Massilia.</title>
        <authorList>
            <person name="Miess H."/>
            <person name="Frediansyah A."/>
            <person name="Goeker M."/>
            <person name="Gross H."/>
        </authorList>
    </citation>
    <scope>NUCLEOTIDE SEQUENCE [LARGE SCALE GENOMIC DNA]</scope>
    <source>
        <strain evidence="1 4">DSM 26639</strain>
    </source>
</reference>
<dbReference type="Proteomes" id="UP000437862">
    <property type="component" value="Chromosome"/>
</dbReference>
<dbReference type="PANTHER" id="PTHR11102">
    <property type="entry name" value="SEL-1-LIKE PROTEIN"/>
    <property type="match status" value="1"/>
</dbReference>
<gene>
    <name evidence="1" type="ORF">GO485_17625</name>
    <name evidence="2" type="ORF">IP92_03202</name>
</gene>
<dbReference type="SMART" id="SM00671">
    <property type="entry name" value="SEL1"/>
    <property type="match status" value="4"/>
</dbReference>
<protein>
    <recommendedName>
        <fullName evidence="5">Sel1 repeat family protein</fullName>
    </recommendedName>
</protein>
<dbReference type="Gene3D" id="1.25.40.10">
    <property type="entry name" value="Tetratricopeptide repeat domain"/>
    <property type="match status" value="2"/>
</dbReference>
<dbReference type="SUPFAM" id="SSF81901">
    <property type="entry name" value="HCP-like"/>
    <property type="match status" value="2"/>
</dbReference>
<evidence type="ECO:0000313" key="1">
    <source>
        <dbReference type="EMBL" id="QGZ40703.1"/>
    </source>
</evidence>
<evidence type="ECO:0000313" key="2">
    <source>
        <dbReference type="EMBL" id="TWI45776.1"/>
    </source>
</evidence>